<evidence type="ECO:0000256" key="6">
    <source>
        <dbReference type="ARBA" id="ARBA00023065"/>
    </source>
</evidence>
<comment type="similarity">
    <text evidence="3">Belongs to the ATPase epsilon chain family.</text>
</comment>
<name>A0A317MX01_9GAMM</name>
<keyword evidence="7" id="KW-0472">Membrane</keyword>
<dbReference type="InterPro" id="IPR001469">
    <property type="entry name" value="ATP_synth_F1_dsu/esu"/>
</dbReference>
<reference evidence="12 13" key="1">
    <citation type="submission" date="2018-05" db="EMBL/GenBank/DDBJ databases">
        <title>Genomic Encyclopedia of Type Strains, Phase IV (KMG-IV): sequencing the most valuable type-strain genomes for metagenomic binning, comparative biology and taxonomic classification.</title>
        <authorList>
            <person name="Goeker M."/>
        </authorList>
    </citation>
    <scope>NUCLEOTIDE SEQUENCE [LARGE SCALE GENOMIC DNA]</scope>
    <source>
        <strain evidence="12 13">DSM 23606</strain>
    </source>
</reference>
<protein>
    <recommendedName>
        <fullName evidence="4">ATP synthase epsilon chain</fullName>
    </recommendedName>
    <alternativeName>
        <fullName evidence="10">ATP synthase F1 sector epsilon subunit</fullName>
    </alternativeName>
    <alternativeName>
        <fullName evidence="9">F-ATPase epsilon subunit</fullName>
    </alternativeName>
</protein>
<gene>
    <name evidence="12" type="ORF">C7443_103326</name>
</gene>
<dbReference type="InterPro" id="IPR024037">
    <property type="entry name" value="Alt_ATP_synth_F1_esu"/>
</dbReference>
<proteinExistence type="inferred from homology"/>
<evidence type="ECO:0000256" key="8">
    <source>
        <dbReference type="ARBA" id="ARBA00023196"/>
    </source>
</evidence>
<evidence type="ECO:0000256" key="5">
    <source>
        <dbReference type="ARBA" id="ARBA00022448"/>
    </source>
</evidence>
<evidence type="ECO:0000313" key="12">
    <source>
        <dbReference type="EMBL" id="PWV63399.1"/>
    </source>
</evidence>
<comment type="caution">
    <text evidence="12">The sequence shown here is derived from an EMBL/GenBank/DDBJ whole genome shotgun (WGS) entry which is preliminary data.</text>
</comment>
<evidence type="ECO:0000259" key="11">
    <source>
        <dbReference type="Pfam" id="PF02823"/>
    </source>
</evidence>
<dbReference type="EMBL" id="QGTJ01000003">
    <property type="protein sequence ID" value="PWV63399.1"/>
    <property type="molecule type" value="Genomic_DNA"/>
</dbReference>
<dbReference type="GO" id="GO:0012505">
    <property type="term" value="C:endomembrane system"/>
    <property type="evidence" value="ECO:0007669"/>
    <property type="project" value="UniProtKB-SubCell"/>
</dbReference>
<evidence type="ECO:0000256" key="4">
    <source>
        <dbReference type="ARBA" id="ARBA00014480"/>
    </source>
</evidence>
<dbReference type="SUPFAM" id="SSF51344">
    <property type="entry name" value="Epsilon subunit of F1F0-ATP synthase N-terminal domain"/>
    <property type="match status" value="1"/>
</dbReference>
<evidence type="ECO:0000256" key="7">
    <source>
        <dbReference type="ARBA" id="ARBA00023136"/>
    </source>
</evidence>
<comment type="subcellular location">
    <subcellularLocation>
        <location evidence="2">Endomembrane system</location>
        <topology evidence="2">Peripheral membrane protein</topology>
    </subcellularLocation>
</comment>
<dbReference type="NCBIfam" id="TIGR03166">
    <property type="entry name" value="alt_F1F0_F1_eps"/>
    <property type="match status" value="1"/>
</dbReference>
<accession>A0A317MX01</accession>
<keyword evidence="8" id="KW-0139">CF(1)</keyword>
<evidence type="ECO:0000256" key="1">
    <source>
        <dbReference type="ARBA" id="ARBA00003543"/>
    </source>
</evidence>
<keyword evidence="13" id="KW-1185">Reference proteome</keyword>
<dbReference type="RefSeq" id="WP_110017897.1">
    <property type="nucleotide sequence ID" value="NZ_QGTJ01000003.1"/>
</dbReference>
<evidence type="ECO:0000256" key="9">
    <source>
        <dbReference type="ARBA" id="ARBA00030215"/>
    </source>
</evidence>
<organism evidence="12 13">
    <name type="scientific">Plasticicumulans acidivorans</name>
    <dbReference type="NCBI Taxonomy" id="886464"/>
    <lineage>
        <taxon>Bacteria</taxon>
        <taxon>Pseudomonadati</taxon>
        <taxon>Pseudomonadota</taxon>
        <taxon>Gammaproteobacteria</taxon>
        <taxon>Candidatus Competibacteraceae</taxon>
        <taxon>Plasticicumulans</taxon>
    </lineage>
</organism>
<keyword evidence="8" id="KW-0066">ATP synthesis</keyword>
<dbReference type="Pfam" id="PF02823">
    <property type="entry name" value="ATP-synt_DE_N"/>
    <property type="match status" value="1"/>
</dbReference>
<dbReference type="CDD" id="cd12152">
    <property type="entry name" value="F1-ATPase_delta"/>
    <property type="match status" value="1"/>
</dbReference>
<dbReference type="OrthoDB" id="8546953at2"/>
<dbReference type="GO" id="GO:0046933">
    <property type="term" value="F:proton-transporting ATP synthase activity, rotational mechanism"/>
    <property type="evidence" value="ECO:0007669"/>
    <property type="project" value="InterPro"/>
</dbReference>
<dbReference type="InterPro" id="IPR020546">
    <property type="entry name" value="ATP_synth_F1_dsu/esu_N"/>
</dbReference>
<feature type="domain" description="ATP synthase F1 complex delta/epsilon subunit N-terminal" evidence="11">
    <location>
        <begin position="1"/>
        <end position="80"/>
    </location>
</feature>
<dbReference type="AlphaFoldDB" id="A0A317MX01"/>
<dbReference type="InterPro" id="IPR036771">
    <property type="entry name" value="ATPsynth_dsu/esu_N"/>
</dbReference>
<dbReference type="Gene3D" id="2.60.15.10">
    <property type="entry name" value="F0F1 ATP synthase delta/epsilon subunit, N-terminal"/>
    <property type="match status" value="1"/>
</dbReference>
<sequence>MKLHVRLPDRELLTAEVIRVRAVGREGSFCLLPRHRDWVTVLPPGLLAWTDAQDQEHHLAVDSGVLLKCADEVRVSVRRAVAGDDLAQLQRVVEREFLRVDELTRGTRDALARLEAGVVRRFVDLSGRQP</sequence>
<comment type="function">
    <text evidence="1">Produces ATP from ADP in the presence of a proton gradient across the membrane.</text>
</comment>
<evidence type="ECO:0000256" key="2">
    <source>
        <dbReference type="ARBA" id="ARBA00004184"/>
    </source>
</evidence>
<evidence type="ECO:0000313" key="13">
    <source>
        <dbReference type="Proteomes" id="UP000246569"/>
    </source>
</evidence>
<dbReference type="NCBIfam" id="NF004871">
    <property type="entry name" value="PRK06228.1"/>
    <property type="match status" value="1"/>
</dbReference>
<evidence type="ECO:0000256" key="10">
    <source>
        <dbReference type="ARBA" id="ARBA00031795"/>
    </source>
</evidence>
<dbReference type="GO" id="GO:0045259">
    <property type="term" value="C:proton-transporting ATP synthase complex"/>
    <property type="evidence" value="ECO:0007669"/>
    <property type="project" value="UniProtKB-KW"/>
</dbReference>
<dbReference type="Proteomes" id="UP000246569">
    <property type="component" value="Unassembled WGS sequence"/>
</dbReference>
<keyword evidence="5" id="KW-0813">Transport</keyword>
<keyword evidence="6" id="KW-0406">Ion transport</keyword>
<evidence type="ECO:0000256" key="3">
    <source>
        <dbReference type="ARBA" id="ARBA00005712"/>
    </source>
</evidence>